<dbReference type="GO" id="GO:0019843">
    <property type="term" value="F:rRNA binding"/>
    <property type="evidence" value="ECO:0007669"/>
    <property type="project" value="TreeGrafter"/>
</dbReference>
<dbReference type="RefSeq" id="XP_064478070.1">
    <property type="nucleotide sequence ID" value="XM_064622000.1"/>
</dbReference>
<evidence type="ECO:0000256" key="1">
    <source>
        <dbReference type="ARBA" id="ARBA00004604"/>
    </source>
</evidence>
<feature type="region of interest" description="Disordered" evidence="6">
    <location>
        <begin position="154"/>
        <end position="174"/>
    </location>
</feature>
<sequence>MTKKKSHKQTQKINLIFDEKDRKDFLTGFSKRKTERKKKARDKIMLRAKEEKRILKAQKRKILQELLHGHVDPLPDATTKEVTAVEEPVTYDMPEHTVTVTALDSNALYGDVCVGNNTFDELDTVIADAGEIDAKKNKIRELEQKMAECSQAAIDKLHKKKNRSRRRKSKKKDD</sequence>
<dbReference type="GeneID" id="135391662"/>
<evidence type="ECO:0000313" key="7">
    <source>
        <dbReference type="EMBL" id="MBY08428.1"/>
    </source>
</evidence>
<organism evidence="7">
    <name type="scientific">Ornithodoros turicata</name>
    <dbReference type="NCBI Taxonomy" id="34597"/>
    <lineage>
        <taxon>Eukaryota</taxon>
        <taxon>Metazoa</taxon>
        <taxon>Ecdysozoa</taxon>
        <taxon>Arthropoda</taxon>
        <taxon>Chelicerata</taxon>
        <taxon>Arachnida</taxon>
        <taxon>Acari</taxon>
        <taxon>Parasitiformes</taxon>
        <taxon>Ixodida</taxon>
        <taxon>Ixodoidea</taxon>
        <taxon>Argasidae</taxon>
        <taxon>Ornithodorinae</taxon>
        <taxon>Ornithodoros</taxon>
    </lineage>
</organism>
<proteinExistence type="inferred from homology"/>
<evidence type="ECO:0000256" key="2">
    <source>
        <dbReference type="ARBA" id="ARBA00007175"/>
    </source>
</evidence>
<dbReference type="PANTHER" id="PTHR14577">
    <property type="entry name" value="NUCLEOLAR PROTEIN 12"/>
    <property type="match status" value="1"/>
</dbReference>
<dbReference type="Pfam" id="PF09805">
    <property type="entry name" value="Nop25"/>
    <property type="match status" value="1"/>
</dbReference>
<dbReference type="AlphaFoldDB" id="A0A2R5LG35"/>
<accession>A0A2R5LG35</accession>
<dbReference type="InterPro" id="IPR019186">
    <property type="entry name" value="Nucleolar_protein_12"/>
</dbReference>
<name>A0A2R5LG35_9ACAR</name>
<keyword evidence="5" id="KW-0539">Nucleus</keyword>
<evidence type="ECO:0000256" key="6">
    <source>
        <dbReference type="SAM" id="MobiDB-lite"/>
    </source>
</evidence>
<keyword evidence="4" id="KW-0175">Coiled coil</keyword>
<comment type="similarity">
    <text evidence="2">Belongs to the RRP17 family.</text>
</comment>
<dbReference type="GO" id="GO:0005730">
    <property type="term" value="C:nucleolus"/>
    <property type="evidence" value="ECO:0007669"/>
    <property type="project" value="UniProtKB-SubCell"/>
</dbReference>
<dbReference type="KEGG" id="oti:135391662"/>
<comment type="subcellular location">
    <subcellularLocation>
        <location evidence="1">Nucleus</location>
        <location evidence="1">Nucleolus</location>
    </subcellularLocation>
</comment>
<dbReference type="EMBL" id="GGLE01004302">
    <property type="protein sequence ID" value="MBY08428.1"/>
    <property type="molecule type" value="Transcribed_RNA"/>
</dbReference>
<protein>
    <recommendedName>
        <fullName evidence="3">Nucleolar protein 12</fullName>
    </recommendedName>
</protein>
<evidence type="ECO:0000256" key="3">
    <source>
        <dbReference type="ARBA" id="ARBA00015520"/>
    </source>
</evidence>
<evidence type="ECO:0000256" key="5">
    <source>
        <dbReference type="ARBA" id="ARBA00023242"/>
    </source>
</evidence>
<feature type="compositionally biased region" description="Basic residues" evidence="6">
    <location>
        <begin position="157"/>
        <end position="174"/>
    </location>
</feature>
<reference evidence="7" key="1">
    <citation type="submission" date="2018-03" db="EMBL/GenBank/DDBJ databases">
        <title>The relapsing fever spirochete Borrelia turicatae persists in the highly oxidative environment of its soft-bodied tick vector.</title>
        <authorList>
            <person name="Bourret T.J."/>
            <person name="Boyle W.K."/>
            <person name="Valenzuela J.G."/>
            <person name="Oliveira F."/>
            <person name="Lopez J.E."/>
        </authorList>
    </citation>
    <scope>NUCLEOTIDE SEQUENCE</scope>
    <source>
        <strain evidence="7">Kansas strain/isolate</strain>
        <tissue evidence="7">Salivary glands</tissue>
    </source>
</reference>
<dbReference type="PANTHER" id="PTHR14577:SF0">
    <property type="entry name" value="NUCLEOLAR PROTEIN 12"/>
    <property type="match status" value="1"/>
</dbReference>
<evidence type="ECO:0000256" key="4">
    <source>
        <dbReference type="ARBA" id="ARBA00023054"/>
    </source>
</evidence>